<evidence type="ECO:0000313" key="1">
    <source>
        <dbReference type="EMBL" id="EWG35952.1"/>
    </source>
</evidence>
<accession>W7LTQ7</accession>
<dbReference type="VEuPathDB" id="FungiDB:FVEG_14592"/>
<evidence type="ECO:0000313" key="2">
    <source>
        <dbReference type="Proteomes" id="UP000009096"/>
    </source>
</evidence>
<dbReference type="GeneID" id="30071468"/>
<name>W7LTQ7_GIBM7</name>
<proteinExistence type="predicted"/>
<sequence length="61" mass="6857">MITIFKSRIKNCFHFMAKRSEIALSEAEHHSPSAGLVSQMCYLHLWHVAGAHMTTDGLDEA</sequence>
<dbReference type="EMBL" id="DS022242">
    <property type="protein sequence ID" value="EWG35952.1"/>
    <property type="molecule type" value="Genomic_DNA"/>
</dbReference>
<keyword evidence="2" id="KW-1185">Reference proteome</keyword>
<dbReference type="RefSeq" id="XP_018742143.1">
    <property type="nucleotide sequence ID" value="XM_018903526.1"/>
</dbReference>
<gene>
    <name evidence="1" type="ORF">FVEG_14592</name>
</gene>
<dbReference type="KEGG" id="fvr:FVEG_14592"/>
<dbReference type="Proteomes" id="UP000009096">
    <property type="component" value="Chromosome 1"/>
</dbReference>
<organism evidence="1 2">
    <name type="scientific">Gibberella moniliformis (strain M3125 / FGSC 7600)</name>
    <name type="common">Maize ear and stalk rot fungus</name>
    <name type="synonym">Fusarium verticillioides</name>
    <dbReference type="NCBI Taxonomy" id="334819"/>
    <lineage>
        <taxon>Eukaryota</taxon>
        <taxon>Fungi</taxon>
        <taxon>Dikarya</taxon>
        <taxon>Ascomycota</taxon>
        <taxon>Pezizomycotina</taxon>
        <taxon>Sordariomycetes</taxon>
        <taxon>Hypocreomycetidae</taxon>
        <taxon>Hypocreales</taxon>
        <taxon>Nectriaceae</taxon>
        <taxon>Fusarium</taxon>
        <taxon>Fusarium fujikuroi species complex</taxon>
    </lineage>
</organism>
<dbReference type="AlphaFoldDB" id="W7LTQ7"/>
<protein>
    <submittedName>
        <fullName evidence="1">Uncharacterized protein</fullName>
    </submittedName>
</protein>
<dbReference type="EMBL" id="CM000578">
    <property type="protein sequence ID" value="EWG35952.1"/>
    <property type="molecule type" value="Genomic_DNA"/>
</dbReference>
<reference evidence="1 2" key="1">
    <citation type="journal article" date="2010" name="Nature">
        <title>Comparative genomics reveals mobile pathogenicity chromosomes in Fusarium.</title>
        <authorList>
            <person name="Ma L.J."/>
            <person name="van der Does H.C."/>
            <person name="Borkovich K.A."/>
            <person name="Coleman J.J."/>
            <person name="Daboussi M.J."/>
            <person name="Di Pietro A."/>
            <person name="Dufresne M."/>
            <person name="Freitag M."/>
            <person name="Grabherr M."/>
            <person name="Henrissat B."/>
            <person name="Houterman P.M."/>
            <person name="Kang S."/>
            <person name="Shim W.B."/>
            <person name="Woloshuk C."/>
            <person name="Xie X."/>
            <person name="Xu J.R."/>
            <person name="Antoniw J."/>
            <person name="Baker S.E."/>
            <person name="Bluhm B.H."/>
            <person name="Breakspear A."/>
            <person name="Brown D.W."/>
            <person name="Butchko R.A."/>
            <person name="Chapman S."/>
            <person name="Coulson R."/>
            <person name="Coutinho P.M."/>
            <person name="Danchin E.G."/>
            <person name="Diener A."/>
            <person name="Gale L.R."/>
            <person name="Gardiner D.M."/>
            <person name="Goff S."/>
            <person name="Hammond-Kosack K.E."/>
            <person name="Hilburn K."/>
            <person name="Hua-Van A."/>
            <person name="Jonkers W."/>
            <person name="Kazan K."/>
            <person name="Kodira C.D."/>
            <person name="Koehrsen M."/>
            <person name="Kumar L."/>
            <person name="Lee Y.H."/>
            <person name="Li L."/>
            <person name="Manners J.M."/>
            <person name="Miranda-Saavedra D."/>
            <person name="Mukherjee M."/>
            <person name="Park G."/>
            <person name="Park J."/>
            <person name="Park S.Y."/>
            <person name="Proctor R.H."/>
            <person name="Regev A."/>
            <person name="Ruiz-Roldan M.C."/>
            <person name="Sain D."/>
            <person name="Sakthikumar S."/>
            <person name="Sykes S."/>
            <person name="Schwartz D.C."/>
            <person name="Turgeon B.G."/>
            <person name="Wapinski I."/>
            <person name="Yoder O."/>
            <person name="Young S."/>
            <person name="Zeng Q."/>
            <person name="Zhou S."/>
            <person name="Galagan J."/>
            <person name="Cuomo C.A."/>
            <person name="Kistler H.C."/>
            <person name="Rep M."/>
        </authorList>
    </citation>
    <scope>NUCLEOTIDE SEQUENCE [LARGE SCALE GENOMIC DNA]</scope>
    <source>
        <strain evidence="2">M3125 / FGSC 7600</strain>
    </source>
</reference>